<dbReference type="PROSITE" id="PS00111">
    <property type="entry name" value="PGLYCERATE_KINASE"/>
    <property type="match status" value="1"/>
</dbReference>
<evidence type="ECO:0000313" key="12">
    <source>
        <dbReference type="EMBL" id="MFM9414256.1"/>
    </source>
</evidence>
<dbReference type="PRINTS" id="PR00477">
    <property type="entry name" value="PHGLYCKINASE"/>
</dbReference>
<accession>A0ABW9H272</accession>
<feature type="binding site" evidence="10">
    <location>
        <begin position="21"/>
        <end position="23"/>
    </location>
    <ligand>
        <name>substrate</name>
    </ligand>
</feature>
<feature type="binding site" evidence="10">
    <location>
        <position position="120"/>
    </location>
    <ligand>
        <name>substrate</name>
    </ligand>
</feature>
<keyword evidence="13" id="KW-1185">Reference proteome</keyword>
<keyword evidence="9 10" id="KW-0324">Glycolysis</keyword>
<evidence type="ECO:0000256" key="11">
    <source>
        <dbReference type="RuleBase" id="RU000532"/>
    </source>
</evidence>
<dbReference type="EC" id="2.7.2.3" evidence="3 10"/>
<proteinExistence type="inferred from homology"/>
<dbReference type="CDD" id="cd00318">
    <property type="entry name" value="Phosphoglycerate_kinase"/>
    <property type="match status" value="1"/>
</dbReference>
<evidence type="ECO:0000256" key="8">
    <source>
        <dbReference type="ARBA" id="ARBA00022840"/>
    </source>
</evidence>
<evidence type="ECO:0000256" key="10">
    <source>
        <dbReference type="HAMAP-Rule" id="MF_00145"/>
    </source>
</evidence>
<dbReference type="PANTHER" id="PTHR11406:SF23">
    <property type="entry name" value="PHOSPHOGLYCERATE KINASE 1, CHLOROPLASTIC-RELATED"/>
    <property type="match status" value="1"/>
</dbReference>
<comment type="caution">
    <text evidence="12">The sequence shown here is derived from an EMBL/GenBank/DDBJ whole genome shotgun (WGS) entry which is preliminary data.</text>
</comment>
<keyword evidence="10" id="KW-0963">Cytoplasm</keyword>
<evidence type="ECO:0000313" key="13">
    <source>
        <dbReference type="Proteomes" id="UP001631949"/>
    </source>
</evidence>
<feature type="binding site" evidence="10">
    <location>
        <begin position="350"/>
        <end position="353"/>
    </location>
    <ligand>
        <name>ATP</name>
        <dbReference type="ChEBI" id="CHEBI:30616"/>
    </ligand>
</feature>
<comment type="subcellular location">
    <subcellularLocation>
        <location evidence="10">Cytoplasm</location>
    </subcellularLocation>
</comment>
<comment type="caution">
    <text evidence="10">Lacks conserved residue(s) required for the propagation of feature annotation.</text>
</comment>
<comment type="catalytic activity">
    <reaction evidence="1 10 11">
        <text>(2R)-3-phosphoglycerate + ATP = (2R)-3-phospho-glyceroyl phosphate + ADP</text>
        <dbReference type="Rhea" id="RHEA:14801"/>
        <dbReference type="ChEBI" id="CHEBI:30616"/>
        <dbReference type="ChEBI" id="CHEBI:57604"/>
        <dbReference type="ChEBI" id="CHEBI:58272"/>
        <dbReference type="ChEBI" id="CHEBI:456216"/>
        <dbReference type="EC" id="2.7.2.3"/>
    </reaction>
</comment>
<gene>
    <name evidence="10" type="primary">pgk</name>
    <name evidence="12" type="ORF">ACKQTC_07730</name>
</gene>
<protein>
    <recommendedName>
        <fullName evidence="4 10">Phosphoglycerate kinase</fullName>
        <ecNumber evidence="3 10">2.7.2.3</ecNumber>
    </recommendedName>
</protein>
<sequence>MGKKTLEDYDVAGKRVLLRVDFNVPLDKETGAISNDERIQAALPTIRYLLDHEARLIIMSHLGRPKGQVVDSLRLDPVADRLSALLGQPVAKADDCIGELAEKAVADLQPGQALLLENVRFHPEEEKNSLEFVKKLAALGDIFVNDAFGTAHRAHASTEGVGHFLPAVAGYLMKKEISALARAGKRPVRPYVAIIGGAKISDKILVIEELMKIADKVIIGGGMANTFLAAQGYDMQASLVETDKIDLAKGLLDQQAETGKAFLLPTDVVVAKSLDDAEGTVKKVDDLAAGDMALDIGPATRDLYVKALEGAQTIFWNGPMGVFEKEAFAQGTNALAQGVADSAGYTIIGGGDSVAAVAQAGLSEQIDHISTGGGASLVFLEGRMLPGLAVLEEREDEPV</sequence>
<feature type="binding site" evidence="10">
    <location>
        <begin position="61"/>
        <end position="64"/>
    </location>
    <ligand>
        <name>substrate</name>
    </ligand>
</feature>
<dbReference type="EMBL" id="JBJUVG010000012">
    <property type="protein sequence ID" value="MFM9414256.1"/>
    <property type="molecule type" value="Genomic_DNA"/>
</dbReference>
<dbReference type="HAMAP" id="MF_00145">
    <property type="entry name" value="Phosphoglyc_kinase"/>
    <property type="match status" value="1"/>
</dbReference>
<organism evidence="12 13">
    <name type="scientific">Peptococcus simiae</name>
    <dbReference type="NCBI Taxonomy" id="1643805"/>
    <lineage>
        <taxon>Bacteria</taxon>
        <taxon>Bacillati</taxon>
        <taxon>Bacillota</taxon>
        <taxon>Clostridia</taxon>
        <taxon>Eubacteriales</taxon>
        <taxon>Peptococcaceae</taxon>
        <taxon>Peptococcus</taxon>
    </lineage>
</organism>
<comment type="similarity">
    <text evidence="10 11">Belongs to the phosphoglycerate kinase family.</text>
</comment>
<dbReference type="InterPro" id="IPR036043">
    <property type="entry name" value="Phosphoglycerate_kinase_sf"/>
</dbReference>
<dbReference type="InterPro" id="IPR015824">
    <property type="entry name" value="Phosphoglycerate_kinase_N"/>
</dbReference>
<evidence type="ECO:0000256" key="1">
    <source>
        <dbReference type="ARBA" id="ARBA00000642"/>
    </source>
</evidence>
<evidence type="ECO:0000256" key="5">
    <source>
        <dbReference type="ARBA" id="ARBA00022679"/>
    </source>
</evidence>
<evidence type="ECO:0000256" key="3">
    <source>
        <dbReference type="ARBA" id="ARBA00013061"/>
    </source>
</evidence>
<dbReference type="InterPro" id="IPR001576">
    <property type="entry name" value="Phosphoglycerate_kinase"/>
</dbReference>
<evidence type="ECO:0000256" key="6">
    <source>
        <dbReference type="ARBA" id="ARBA00022741"/>
    </source>
</evidence>
<feature type="binding site" evidence="10">
    <location>
        <position position="324"/>
    </location>
    <ligand>
        <name>ATP</name>
        <dbReference type="ChEBI" id="CHEBI:30616"/>
    </ligand>
</feature>
<comment type="pathway">
    <text evidence="2 10">Carbohydrate degradation; glycolysis; pyruvate from D-glyceraldehyde 3-phosphate: step 2/5.</text>
</comment>
<keyword evidence="6 10" id="KW-0547">Nucleotide-binding</keyword>
<dbReference type="PIRSF" id="PIRSF000724">
    <property type="entry name" value="Pgk"/>
    <property type="match status" value="1"/>
</dbReference>
<comment type="subunit">
    <text evidence="10">Monomer.</text>
</comment>
<feature type="binding site" evidence="10">
    <location>
        <position position="203"/>
    </location>
    <ligand>
        <name>ATP</name>
        <dbReference type="ChEBI" id="CHEBI:30616"/>
    </ligand>
</feature>
<dbReference type="InterPro" id="IPR015911">
    <property type="entry name" value="Phosphoglycerate_kinase_CS"/>
</dbReference>
<dbReference type="Pfam" id="PF00162">
    <property type="entry name" value="PGK"/>
    <property type="match status" value="1"/>
</dbReference>
<feature type="binding site" evidence="10">
    <location>
        <position position="153"/>
    </location>
    <ligand>
        <name>substrate</name>
    </ligand>
</feature>
<name>A0ABW9H272_9FIRM</name>
<evidence type="ECO:0000256" key="9">
    <source>
        <dbReference type="ARBA" id="ARBA00023152"/>
    </source>
</evidence>
<feature type="binding site" evidence="10">
    <location>
        <position position="38"/>
    </location>
    <ligand>
        <name>substrate</name>
    </ligand>
</feature>
<keyword evidence="8 10" id="KW-0067">ATP-binding</keyword>
<dbReference type="SUPFAM" id="SSF53748">
    <property type="entry name" value="Phosphoglycerate kinase"/>
    <property type="match status" value="1"/>
</dbReference>
<dbReference type="Proteomes" id="UP001631949">
    <property type="component" value="Unassembled WGS sequence"/>
</dbReference>
<dbReference type="PANTHER" id="PTHR11406">
    <property type="entry name" value="PHOSPHOGLYCERATE KINASE"/>
    <property type="match status" value="1"/>
</dbReference>
<reference evidence="12 13" key="1">
    <citation type="journal article" date="2016" name="Int. J. Syst. Evol. Microbiol.">
        <title>Peptococcus simiae sp. nov., isolated from rhesus macaque faeces and emended description of the genus Peptococcus.</title>
        <authorList>
            <person name="Shkoporov A.N."/>
            <person name="Efimov B.A."/>
            <person name="Kondova I."/>
            <person name="Ouwerling B."/>
            <person name="Chaplin A.V."/>
            <person name="Shcherbakova V.A."/>
            <person name="Langermans J.A.M."/>
        </authorList>
    </citation>
    <scope>NUCLEOTIDE SEQUENCE [LARGE SCALE GENOMIC DNA]</scope>
    <source>
        <strain evidence="12 13">M108</strain>
    </source>
</reference>
<keyword evidence="7 10" id="KW-0418">Kinase</keyword>
<keyword evidence="5 10" id="KW-0808">Transferase</keyword>
<dbReference type="RefSeq" id="WP_408977871.1">
    <property type="nucleotide sequence ID" value="NZ_JBJUVG010000012.1"/>
</dbReference>
<evidence type="ECO:0000256" key="7">
    <source>
        <dbReference type="ARBA" id="ARBA00022777"/>
    </source>
</evidence>
<evidence type="ECO:0000256" key="2">
    <source>
        <dbReference type="ARBA" id="ARBA00004838"/>
    </source>
</evidence>
<evidence type="ECO:0000256" key="4">
    <source>
        <dbReference type="ARBA" id="ARBA00016471"/>
    </source>
</evidence>
<dbReference type="GO" id="GO:0016301">
    <property type="term" value="F:kinase activity"/>
    <property type="evidence" value="ECO:0007669"/>
    <property type="project" value="UniProtKB-KW"/>
</dbReference>
<dbReference type="Gene3D" id="3.40.50.1260">
    <property type="entry name" value="Phosphoglycerate kinase, N-terminal domain"/>
    <property type="match status" value="2"/>
</dbReference>